<keyword evidence="1" id="KW-0812">Transmembrane</keyword>
<feature type="transmembrane region" description="Helical" evidence="1">
    <location>
        <begin position="43"/>
        <end position="63"/>
    </location>
</feature>
<keyword evidence="1" id="KW-0472">Membrane</keyword>
<keyword evidence="3" id="KW-1185">Reference proteome</keyword>
<reference evidence="2" key="1">
    <citation type="submission" date="2021-04" db="EMBL/GenBank/DDBJ databases">
        <title>Genome based classification of Actinospica acidithermotolerans sp. nov., an actinobacterium isolated from an Indonesian hot spring.</title>
        <authorList>
            <person name="Kusuma A.B."/>
            <person name="Putra K.E."/>
            <person name="Nafisah S."/>
            <person name="Loh J."/>
            <person name="Nouioui I."/>
            <person name="Goodfellow M."/>
        </authorList>
    </citation>
    <scope>NUCLEOTIDE SEQUENCE</scope>
    <source>
        <strain evidence="2">CSCA 57</strain>
    </source>
</reference>
<gene>
    <name evidence="2" type="ORF">KDL01_39735</name>
</gene>
<accession>A0A941IT95</accession>
<evidence type="ECO:0000256" key="1">
    <source>
        <dbReference type="SAM" id="Phobius"/>
    </source>
</evidence>
<proteinExistence type="predicted"/>
<organism evidence="2 3">
    <name type="scientific">Actinospica durhamensis</name>
    <dbReference type="NCBI Taxonomy" id="1508375"/>
    <lineage>
        <taxon>Bacteria</taxon>
        <taxon>Bacillati</taxon>
        <taxon>Actinomycetota</taxon>
        <taxon>Actinomycetes</taxon>
        <taxon>Catenulisporales</taxon>
        <taxon>Actinospicaceae</taxon>
        <taxon>Actinospica</taxon>
    </lineage>
</organism>
<feature type="non-terminal residue" evidence="2">
    <location>
        <position position="84"/>
    </location>
</feature>
<dbReference type="Proteomes" id="UP000675781">
    <property type="component" value="Unassembled WGS sequence"/>
</dbReference>
<name>A0A941IT95_9ACTN</name>
<comment type="caution">
    <text evidence="2">The sequence shown here is derived from an EMBL/GenBank/DDBJ whole genome shotgun (WGS) entry which is preliminary data.</text>
</comment>
<evidence type="ECO:0000313" key="3">
    <source>
        <dbReference type="Proteomes" id="UP000675781"/>
    </source>
</evidence>
<sequence length="84" mass="9336">MHDDPRVEFLDPDEEFDEDGVEWWGEEGLGSDKRALVPAHATARRVICSVVVFALGLSLTGFLGRAAYRHDQQVALAARSLVLR</sequence>
<dbReference type="AlphaFoldDB" id="A0A941IT95"/>
<dbReference type="RefSeq" id="WP_212533892.1">
    <property type="nucleotide sequence ID" value="NZ_JAGSOG010000453.1"/>
</dbReference>
<protein>
    <submittedName>
        <fullName evidence="2">Uncharacterized protein</fullName>
    </submittedName>
</protein>
<dbReference type="EMBL" id="JAGSOG010000453">
    <property type="protein sequence ID" value="MBR7839459.1"/>
    <property type="molecule type" value="Genomic_DNA"/>
</dbReference>
<evidence type="ECO:0000313" key="2">
    <source>
        <dbReference type="EMBL" id="MBR7839459.1"/>
    </source>
</evidence>
<keyword evidence="1" id="KW-1133">Transmembrane helix</keyword>